<dbReference type="Gene3D" id="3.40.630.30">
    <property type="match status" value="1"/>
</dbReference>
<evidence type="ECO:0000313" key="3">
    <source>
        <dbReference type="Proteomes" id="UP001595476"/>
    </source>
</evidence>
<keyword evidence="3" id="KW-1185">Reference proteome</keyword>
<dbReference type="Pfam" id="PF13508">
    <property type="entry name" value="Acetyltransf_7"/>
    <property type="match status" value="1"/>
</dbReference>
<dbReference type="PROSITE" id="PS51186">
    <property type="entry name" value="GNAT"/>
    <property type="match status" value="1"/>
</dbReference>
<organism evidence="2 3">
    <name type="scientific">Litoribrevibacter euphylliae</name>
    <dbReference type="NCBI Taxonomy" id="1834034"/>
    <lineage>
        <taxon>Bacteria</taxon>
        <taxon>Pseudomonadati</taxon>
        <taxon>Pseudomonadota</taxon>
        <taxon>Gammaproteobacteria</taxon>
        <taxon>Oceanospirillales</taxon>
        <taxon>Oceanospirillaceae</taxon>
        <taxon>Litoribrevibacter</taxon>
    </lineage>
</organism>
<reference evidence="3" key="1">
    <citation type="journal article" date="2019" name="Int. J. Syst. Evol. Microbiol.">
        <title>The Global Catalogue of Microorganisms (GCM) 10K type strain sequencing project: providing services to taxonomists for standard genome sequencing and annotation.</title>
        <authorList>
            <consortium name="The Broad Institute Genomics Platform"/>
            <consortium name="The Broad Institute Genome Sequencing Center for Infectious Disease"/>
            <person name="Wu L."/>
            <person name="Ma J."/>
        </authorList>
    </citation>
    <scope>NUCLEOTIDE SEQUENCE [LARGE SCALE GENOMIC DNA]</scope>
    <source>
        <strain evidence="3">KCTC 52438</strain>
    </source>
</reference>
<proteinExistence type="predicted"/>
<dbReference type="CDD" id="cd04301">
    <property type="entry name" value="NAT_SF"/>
    <property type="match status" value="1"/>
</dbReference>
<keyword evidence="2" id="KW-0808">Transferase</keyword>
<dbReference type="SUPFAM" id="SSF55729">
    <property type="entry name" value="Acyl-CoA N-acyltransferases (Nat)"/>
    <property type="match status" value="1"/>
</dbReference>
<accession>A0ABV7HDE3</accession>
<feature type="domain" description="N-acetyltransferase" evidence="1">
    <location>
        <begin position="1"/>
        <end position="155"/>
    </location>
</feature>
<dbReference type="GO" id="GO:0016746">
    <property type="term" value="F:acyltransferase activity"/>
    <property type="evidence" value="ECO:0007669"/>
    <property type="project" value="UniProtKB-KW"/>
</dbReference>
<comment type="caution">
    <text evidence="2">The sequence shown here is derived from an EMBL/GenBank/DDBJ whole genome shotgun (WGS) entry which is preliminary data.</text>
</comment>
<sequence length="183" mass="20109">MELAPYSVQHSVEIQNLYEKTFSDSEGESEGTAIRDLVACLMSDTATQDLFGFVAYKADKVIGCIFFSRLEFDDPVEAFLLSPVAVDTKFQGQGVGQALINFGLEQLKKNEVRLVFTYGDPNYYSKVGFQQISEDIAKAPFKLSQPHGWLCQSLDGSDLAALAGNARCGTARCVAAFNVPELW</sequence>
<name>A0ABV7HDE3_9GAMM</name>
<dbReference type="RefSeq" id="WP_386721506.1">
    <property type="nucleotide sequence ID" value="NZ_JBHRSZ010000004.1"/>
</dbReference>
<evidence type="ECO:0000259" key="1">
    <source>
        <dbReference type="PROSITE" id="PS51186"/>
    </source>
</evidence>
<dbReference type="Proteomes" id="UP001595476">
    <property type="component" value="Unassembled WGS sequence"/>
</dbReference>
<evidence type="ECO:0000313" key="2">
    <source>
        <dbReference type="EMBL" id="MFC3151908.1"/>
    </source>
</evidence>
<dbReference type="InterPro" id="IPR016181">
    <property type="entry name" value="Acyl_CoA_acyltransferase"/>
</dbReference>
<dbReference type="InterPro" id="IPR000182">
    <property type="entry name" value="GNAT_dom"/>
</dbReference>
<gene>
    <name evidence="2" type="ORF">ACFOEK_12780</name>
</gene>
<keyword evidence="2" id="KW-0012">Acyltransferase</keyword>
<protein>
    <submittedName>
        <fullName evidence="2">GNAT family N-acetyltransferase</fullName>
        <ecNumber evidence="2">2.3.-.-</ecNumber>
    </submittedName>
</protein>
<dbReference type="EMBL" id="JBHRSZ010000004">
    <property type="protein sequence ID" value="MFC3151908.1"/>
    <property type="molecule type" value="Genomic_DNA"/>
</dbReference>
<dbReference type="EC" id="2.3.-.-" evidence="2"/>